<evidence type="ECO:0000256" key="10">
    <source>
        <dbReference type="ARBA" id="ARBA00023264"/>
    </source>
</evidence>
<accession>A0A1B6CIS0</accession>
<keyword evidence="13" id="KW-0496">Mitochondrion</keyword>
<organism evidence="14">
    <name type="scientific">Clastoptera arizonana</name>
    <name type="common">Arizona spittle bug</name>
    <dbReference type="NCBI Taxonomy" id="38151"/>
    <lineage>
        <taxon>Eukaryota</taxon>
        <taxon>Metazoa</taxon>
        <taxon>Ecdysozoa</taxon>
        <taxon>Arthropoda</taxon>
        <taxon>Hexapoda</taxon>
        <taxon>Insecta</taxon>
        <taxon>Pterygota</taxon>
        <taxon>Neoptera</taxon>
        <taxon>Paraneoptera</taxon>
        <taxon>Hemiptera</taxon>
        <taxon>Auchenorrhyncha</taxon>
        <taxon>Cercopoidea</taxon>
        <taxon>Clastopteridae</taxon>
        <taxon>Clastoptera</taxon>
    </lineage>
</organism>
<dbReference type="InterPro" id="IPR033177">
    <property type="entry name" value="PSD-B"/>
</dbReference>
<comment type="catalytic activity">
    <reaction evidence="13">
        <text>a 1,2-diacyl-sn-glycero-3-phospho-L-serine + H(+) = a 1,2-diacyl-sn-glycero-3-phosphoethanolamine + CO2</text>
        <dbReference type="Rhea" id="RHEA:20828"/>
        <dbReference type="ChEBI" id="CHEBI:15378"/>
        <dbReference type="ChEBI" id="CHEBI:16526"/>
        <dbReference type="ChEBI" id="CHEBI:57262"/>
        <dbReference type="ChEBI" id="CHEBI:64612"/>
        <dbReference type="EC" id="4.1.1.65"/>
    </reaction>
</comment>
<reference evidence="14" key="1">
    <citation type="submission" date="2015-12" db="EMBL/GenBank/DDBJ databases">
        <title>De novo transcriptome assembly of four potential Pierce s Disease insect vectors from Arizona vineyards.</title>
        <authorList>
            <person name="Tassone E.E."/>
        </authorList>
    </citation>
    <scope>NUCLEOTIDE SEQUENCE</scope>
</reference>
<feature type="modified residue" description="Pyruvic acid (Ser); by autocatalysis" evidence="13">
    <location>
        <position position="409"/>
    </location>
</feature>
<evidence type="ECO:0000256" key="9">
    <source>
        <dbReference type="ARBA" id="ARBA00023239"/>
    </source>
</evidence>
<dbReference type="HAMAP" id="MF_03208">
    <property type="entry name" value="PS_decarb_PSD_B_type1_euk"/>
    <property type="match status" value="1"/>
</dbReference>
<feature type="chain" id="PRO_5034544468" description="Phosphatidylserine decarboxylase beta chain" evidence="13">
    <location>
        <begin position="1"/>
        <end position="408"/>
    </location>
</feature>
<feature type="topological domain" description="Mitochondrial intermembrane" evidence="13">
    <location>
        <begin position="65"/>
        <end position="442"/>
    </location>
</feature>
<comment type="subcellular location">
    <molecule>Phosphatidylserine decarboxylase alpha chain</molecule>
    <subcellularLocation>
        <location evidence="13">Mitochondrion inner membrane</location>
        <topology evidence="13">Peripheral membrane protein</topology>
        <orientation evidence="13">Intermembrane side</orientation>
    </subcellularLocation>
    <text evidence="13">Anchored to the mitochondrial inner membrane through its interaction with the integral membrane beta chain.</text>
</comment>
<comment type="similarity">
    <text evidence="13">Belongs to the phosphatidylserine decarboxylase family. PSD-B subfamily. Eukaryotic type I sub-subfamily.</text>
</comment>
<keyword evidence="10 13" id="KW-1208">Phospholipid metabolism</keyword>
<feature type="active site" description="Charge relay system; for autoendoproteolytic cleavage activity" evidence="13">
    <location>
        <position position="165"/>
    </location>
</feature>
<comment type="cofactor">
    <cofactor evidence="13">
        <name>pyruvate</name>
        <dbReference type="ChEBI" id="CHEBI:15361"/>
    </cofactor>
    <text evidence="13">Binds 1 pyruvoyl group covalently per subunit.</text>
</comment>
<keyword evidence="7 13" id="KW-0472">Membrane</keyword>
<keyword evidence="2 13" id="KW-0444">Lipid biosynthesis</keyword>
<gene>
    <name evidence="15" type="ORF">g.10641</name>
    <name evidence="14" type="ORF">g.10643</name>
</gene>
<evidence type="ECO:0000256" key="4">
    <source>
        <dbReference type="ARBA" id="ARBA00022793"/>
    </source>
</evidence>
<keyword evidence="4 13" id="KW-0210">Decarboxylase</keyword>
<evidence type="ECO:0000256" key="2">
    <source>
        <dbReference type="ARBA" id="ARBA00022516"/>
    </source>
</evidence>
<keyword evidence="9 13" id="KW-0456">Lyase</keyword>
<proteinExistence type="inferred from homology"/>
<dbReference type="Pfam" id="PF02666">
    <property type="entry name" value="PS_Dcarbxylase"/>
    <property type="match status" value="2"/>
</dbReference>
<evidence type="ECO:0000313" key="15">
    <source>
        <dbReference type="EMBL" id="JAS19982.1"/>
    </source>
</evidence>
<evidence type="ECO:0000256" key="5">
    <source>
        <dbReference type="ARBA" id="ARBA00022989"/>
    </source>
</evidence>
<dbReference type="NCBIfam" id="TIGR00163">
    <property type="entry name" value="PS_decarb"/>
    <property type="match status" value="1"/>
</dbReference>
<feature type="active site" description="Charge relay system; for autoendoproteolytic cleavage activity" evidence="13">
    <location>
        <position position="409"/>
    </location>
</feature>
<keyword evidence="13" id="KW-0865">Zymogen</keyword>
<sequence length="442" mass="51295">MMFCYLRFKTYFYSRGPSLHFFLQKKYLTVGNQNTGRWQKFWKSWVPIPTGVGLTLLAVLQWRNIQSRRHSEINVSIAKDWEITCYRAIPCRALSRAWGWVSDCKIHPRLRKWVYGQYASMYAVNLDEMSADLTDYPSLAQFFTRELKSGVRPIDTTKCLVSPADGRVLNFGKVVSNKVEQVKGVTYSIQTFLGESTWRIYSGIKDFDSKAPSVVQPERKIDENENNVLIVQQKEDNVVQQSIWNGFDYIKYLFKVNASYSEKSVVKINEMSWDKYKNHLLINPENELYQVVIYLAPGDYHRFHSPVHWQVNFRRHFQGELLSVNPRIAGWIPELFCLNERAVYVGQWEHGFFCMAAVGATNVGSIRVYGDKTLHTNTKKWRNGVRHKDQCMKLNWSKGEEVGEFRMGSTIVLIFEAPKDINFNVKPGDQVKVGQSVFCLAP</sequence>
<comment type="subunit">
    <text evidence="13">Heterodimer of a large membrane-associated beta subunit and a small pyruvoyl-containing alpha subunit.</text>
</comment>
<evidence type="ECO:0000256" key="3">
    <source>
        <dbReference type="ARBA" id="ARBA00022692"/>
    </source>
</evidence>
<dbReference type="AlphaFoldDB" id="A0A1B6CIS0"/>
<keyword evidence="11 13" id="KW-0670">Pyruvate</keyword>
<evidence type="ECO:0000256" key="13">
    <source>
        <dbReference type="HAMAP-Rule" id="MF_03208"/>
    </source>
</evidence>
<evidence type="ECO:0000256" key="7">
    <source>
        <dbReference type="ARBA" id="ARBA00023136"/>
    </source>
</evidence>
<dbReference type="InterPro" id="IPR003817">
    <property type="entry name" value="PS_Dcarbxylase"/>
</dbReference>
<feature type="active site" description="Schiff-base intermediate with substrate; via pyruvic acid; for decarboxylase activity" evidence="13">
    <location>
        <position position="409"/>
    </location>
</feature>
<feature type="chain" id="PRO_5034544467" description="Phosphatidylserine decarboxylase alpha chain" evidence="13">
    <location>
        <begin position="409"/>
        <end position="442"/>
    </location>
</feature>
<dbReference type="GO" id="GO:0006646">
    <property type="term" value="P:phosphatidylethanolamine biosynthetic process"/>
    <property type="evidence" value="ECO:0007669"/>
    <property type="project" value="UniProtKB-UniRule"/>
</dbReference>
<dbReference type="EMBL" id="GEDC01017316">
    <property type="protein sequence ID" value="JAS19982.1"/>
    <property type="molecule type" value="Transcribed_RNA"/>
</dbReference>
<evidence type="ECO:0000256" key="11">
    <source>
        <dbReference type="ARBA" id="ARBA00023317"/>
    </source>
</evidence>
<dbReference type="UniPathway" id="UPA00558">
    <property type="reaction ID" value="UER00616"/>
</dbReference>
<name>A0A1B6CIS0_9HEMI</name>
<evidence type="ECO:0000256" key="12">
    <source>
        <dbReference type="ARBA" id="ARBA00045136"/>
    </source>
</evidence>
<keyword evidence="3 13" id="KW-0812">Transmembrane</keyword>
<feature type="topological domain" description="Mitochondrial matrix" evidence="13">
    <location>
        <begin position="1"/>
        <end position="45"/>
    </location>
</feature>
<keyword evidence="8 13" id="KW-0594">Phospholipid biosynthesis</keyword>
<comment type="PTM">
    <text evidence="13">Is synthesized initially as an inactive proenzyme. Formation of the active enzyme involves a self-maturation process in which the active site pyruvoyl group is generated from an internal serine residue via an autocatalytic post-translational modification. Two non-identical subunits are generated from the proenzyme in this reaction, and the pyruvate is formed at the N-terminus of the alpha chain, which is derived from the carboxyl end of the proenzyme. The autoendoproteolytic cleavage occurs by a canonical serine protease mechanism, in which the side chain hydroxyl group of the serine supplies its oxygen atom to form the C-terminus of the beta chain, while the remainder of the serine residue undergoes an oxidative deamination to produce ammonia and the pyruvoyl prosthetic group on the alpha chain. During this reaction, the Ser that is part of the protease active site of the proenzyme becomes the pyruvoyl prosthetic group, which constitutes an essential element of the active site of the mature decarboxylase.</text>
</comment>
<dbReference type="GO" id="GO:0004609">
    <property type="term" value="F:phosphatidylserine decarboxylase activity"/>
    <property type="evidence" value="ECO:0007669"/>
    <property type="project" value="UniProtKB-UniRule"/>
</dbReference>
<keyword evidence="5 13" id="KW-1133">Transmembrane helix</keyword>
<evidence type="ECO:0000256" key="8">
    <source>
        <dbReference type="ARBA" id="ARBA00023209"/>
    </source>
</evidence>
<evidence type="ECO:0000256" key="1">
    <source>
        <dbReference type="ARBA" id="ARBA00005189"/>
    </source>
</evidence>
<dbReference type="EMBL" id="GEDC01024006">
    <property type="protein sequence ID" value="JAS13292.1"/>
    <property type="molecule type" value="Transcribed_RNA"/>
</dbReference>
<dbReference type="EC" id="4.1.1.65" evidence="13"/>
<keyword evidence="6 13" id="KW-0443">Lipid metabolism</keyword>
<keyword evidence="13" id="KW-0999">Mitochondrion inner membrane</keyword>
<protein>
    <recommendedName>
        <fullName evidence="13">Phosphatidylserine decarboxylase proenzyme, mitochondrial</fullName>
        <ecNumber evidence="13">4.1.1.65</ecNumber>
    </recommendedName>
    <component>
        <recommendedName>
            <fullName evidence="13">Phosphatidylserine decarboxylase beta chain</fullName>
        </recommendedName>
    </component>
    <component>
        <recommendedName>
            <fullName evidence="13">Phosphatidylserine decarboxylase alpha chain</fullName>
        </recommendedName>
    </component>
</protein>
<dbReference type="InterPro" id="IPR033661">
    <property type="entry name" value="PSD_type1_euk"/>
</dbReference>
<comment type="pathway">
    <text evidence="1">Lipid metabolism.</text>
</comment>
<comment type="function">
    <text evidence="12">Catalyzes the formation of phosphatidylethanolamine (PtdEtn) from phosphatidylserine (PtdSer). Plays a central role in phospholipid metabolism and in the interorganelle trafficking of phosphatidylserine. May be involved in lipid droplet biogenesis at the endoplasmic reticulum membrane.</text>
</comment>
<feature type="site" description="Cleavage (non-hydrolytic); by autocatalysis" evidence="13">
    <location>
        <begin position="408"/>
        <end position="409"/>
    </location>
</feature>
<evidence type="ECO:0000313" key="14">
    <source>
        <dbReference type="EMBL" id="JAS13292.1"/>
    </source>
</evidence>
<dbReference type="GO" id="GO:0005743">
    <property type="term" value="C:mitochondrial inner membrane"/>
    <property type="evidence" value="ECO:0007669"/>
    <property type="project" value="UniProtKB-SubCell"/>
</dbReference>
<comment type="pathway">
    <text evidence="13">Phospholipid metabolism; phosphatidylethanolamine biosynthesis; phosphatidylethanolamine from CDP-diacylglycerol: step 2/2.</text>
</comment>
<comment type="subcellular location">
    <molecule>Phosphatidylserine decarboxylase beta chain</molecule>
    <subcellularLocation>
        <location evidence="13">Mitochondrion inner membrane</location>
        <topology evidence="13">Single-pass membrane protein</topology>
        <orientation evidence="13">Intermembrane side</orientation>
    </subcellularLocation>
</comment>
<evidence type="ECO:0000256" key="6">
    <source>
        <dbReference type="ARBA" id="ARBA00023098"/>
    </source>
</evidence>
<dbReference type="PANTHER" id="PTHR10067">
    <property type="entry name" value="PHOSPHATIDYLSERINE DECARBOXYLASE"/>
    <property type="match status" value="1"/>
</dbReference>
<dbReference type="PANTHER" id="PTHR10067:SF6">
    <property type="entry name" value="PHOSPHATIDYLSERINE DECARBOXYLASE PROENZYME, MITOCHONDRIAL"/>
    <property type="match status" value="1"/>
</dbReference>
<dbReference type="GO" id="GO:0016540">
    <property type="term" value="P:protein autoprocessing"/>
    <property type="evidence" value="ECO:0007669"/>
    <property type="project" value="UniProtKB-UniRule"/>
</dbReference>
<feature type="active site" description="Charge relay system; for autoendoproteolytic cleavage activity" evidence="13">
    <location>
        <position position="304"/>
    </location>
</feature>